<dbReference type="InterPro" id="IPR011993">
    <property type="entry name" value="PH-like_dom_sf"/>
</dbReference>
<dbReference type="Gene3D" id="2.30.29.30">
    <property type="entry name" value="Pleckstrin-homology domain (PH domain)/Phosphotyrosine-binding domain (PTB)"/>
    <property type="match status" value="1"/>
</dbReference>
<dbReference type="Pfam" id="PF00621">
    <property type="entry name" value="RhoGEF"/>
    <property type="match status" value="1"/>
</dbReference>
<evidence type="ECO:0000259" key="1">
    <source>
        <dbReference type="PROSITE" id="PS50010"/>
    </source>
</evidence>
<dbReference type="KEGG" id="pbi:103067412"/>
<keyword evidence="2" id="KW-1185">Reference proteome</keyword>
<dbReference type="PANTHER" id="PTHR12845:SF9">
    <property type="entry name" value="RHO GUANINE NUCLEOTIDE EXCHANGE FACTOR 5-LIKE"/>
    <property type="match status" value="1"/>
</dbReference>
<reference evidence="3" key="1">
    <citation type="submission" date="2025-08" db="UniProtKB">
        <authorList>
            <consortium name="RefSeq"/>
        </authorList>
    </citation>
    <scope>IDENTIFICATION</scope>
    <source>
        <tissue evidence="3">Liver</tissue>
    </source>
</reference>
<dbReference type="Gene3D" id="1.20.900.10">
    <property type="entry name" value="Dbl homology (DH) domain"/>
    <property type="match status" value="1"/>
</dbReference>
<feature type="domain" description="DH" evidence="1">
    <location>
        <begin position="104"/>
        <end position="206"/>
    </location>
</feature>
<dbReference type="PANTHER" id="PTHR12845">
    <property type="entry name" value="GUANINE NUCLEOTIDE EXCHANGE FACTOR"/>
    <property type="match status" value="1"/>
</dbReference>
<dbReference type="GO" id="GO:0005737">
    <property type="term" value="C:cytoplasm"/>
    <property type="evidence" value="ECO:0007669"/>
    <property type="project" value="TreeGrafter"/>
</dbReference>
<evidence type="ECO:0000313" key="2">
    <source>
        <dbReference type="Proteomes" id="UP000695026"/>
    </source>
</evidence>
<sequence>MSARGRVASALLALSEALNRPLYSERLLSRTGWQSIAGLRAAPFLSPRQVFAAAGGAPGPGRLPARPRGSGAEALPCFSPCLRSLRHQPDTPGAAHATADVRSRKRPGRFLRVLCKLEEQPVCQRQPLKSFLVLPFQRITRLKILLQVGRPLLHQICKAAWPVTAVYFPFGFKNILKWTGPDSELAKSVGLAHKAVGEIVSQCNENLRLMKQKEELVMLEKRMDFSKVKALPLFSQGRWLVQEGEFLQVLVQEAGLSYRPHLSMKPIHLHLFNDLLLLSHHKEDGRFLVKDYAWTCHIKAELFRAKSLGLPEWSFYLCISQNYRDESRELILKADTEAQRQDWISRLASH</sequence>
<dbReference type="GeneID" id="103067412"/>
<dbReference type="InterPro" id="IPR000219">
    <property type="entry name" value="DH_dom"/>
</dbReference>
<dbReference type="PROSITE" id="PS50010">
    <property type="entry name" value="DH_2"/>
    <property type="match status" value="1"/>
</dbReference>
<dbReference type="RefSeq" id="XP_007439813.2">
    <property type="nucleotide sequence ID" value="XM_007439751.2"/>
</dbReference>
<dbReference type="GO" id="GO:0005085">
    <property type="term" value="F:guanyl-nucleotide exchange factor activity"/>
    <property type="evidence" value="ECO:0007669"/>
    <property type="project" value="InterPro"/>
</dbReference>
<dbReference type="AlphaFoldDB" id="A0A9F2R922"/>
<dbReference type="GO" id="GO:0005634">
    <property type="term" value="C:nucleus"/>
    <property type="evidence" value="ECO:0007669"/>
    <property type="project" value="TreeGrafter"/>
</dbReference>
<dbReference type="InterPro" id="IPR047271">
    <property type="entry name" value="Ephexin-like"/>
</dbReference>
<organism evidence="2 3">
    <name type="scientific">Python bivittatus</name>
    <name type="common">Burmese python</name>
    <name type="synonym">Python molurus bivittatus</name>
    <dbReference type="NCBI Taxonomy" id="176946"/>
    <lineage>
        <taxon>Eukaryota</taxon>
        <taxon>Metazoa</taxon>
        <taxon>Chordata</taxon>
        <taxon>Craniata</taxon>
        <taxon>Vertebrata</taxon>
        <taxon>Euteleostomi</taxon>
        <taxon>Lepidosauria</taxon>
        <taxon>Squamata</taxon>
        <taxon>Bifurcata</taxon>
        <taxon>Unidentata</taxon>
        <taxon>Episquamata</taxon>
        <taxon>Toxicofera</taxon>
        <taxon>Serpentes</taxon>
        <taxon>Henophidia</taxon>
        <taxon>Pythonidae</taxon>
        <taxon>Python</taxon>
    </lineage>
</organism>
<dbReference type="SUPFAM" id="SSF48065">
    <property type="entry name" value="DBL homology domain (DH-domain)"/>
    <property type="match status" value="1"/>
</dbReference>
<dbReference type="Proteomes" id="UP000695026">
    <property type="component" value="Unplaced"/>
</dbReference>
<name>A0A9F2R922_PYTBI</name>
<protein>
    <submittedName>
        <fullName evidence="3">Rho guanine nucleotide exchange factor 19-like isoform X2</fullName>
    </submittedName>
</protein>
<gene>
    <name evidence="3" type="primary">LOC103067412</name>
</gene>
<dbReference type="SUPFAM" id="SSF50729">
    <property type="entry name" value="PH domain-like"/>
    <property type="match status" value="1"/>
</dbReference>
<dbReference type="InterPro" id="IPR035899">
    <property type="entry name" value="DBL_dom_sf"/>
</dbReference>
<proteinExistence type="predicted"/>
<evidence type="ECO:0000313" key="3">
    <source>
        <dbReference type="RefSeq" id="XP_007439813.2"/>
    </source>
</evidence>
<accession>A0A9F2R922</accession>